<keyword evidence="9" id="KW-0408">Iron</keyword>
<keyword evidence="8" id="KW-0560">Oxidoreductase</keyword>
<evidence type="ECO:0000256" key="2">
    <source>
        <dbReference type="ARBA" id="ARBA00008183"/>
    </source>
</evidence>
<dbReference type="PRINTS" id="PR00904">
    <property type="entry name" value="FRATAXIN"/>
</dbReference>
<organism evidence="14 15">
    <name type="scientific">Phlebotomus papatasi</name>
    <name type="common">Sandfly</name>
    <dbReference type="NCBI Taxonomy" id="29031"/>
    <lineage>
        <taxon>Eukaryota</taxon>
        <taxon>Metazoa</taxon>
        <taxon>Ecdysozoa</taxon>
        <taxon>Arthropoda</taxon>
        <taxon>Hexapoda</taxon>
        <taxon>Insecta</taxon>
        <taxon>Pterygota</taxon>
        <taxon>Neoptera</taxon>
        <taxon>Endopterygota</taxon>
        <taxon>Diptera</taxon>
        <taxon>Nematocera</taxon>
        <taxon>Psychodoidea</taxon>
        <taxon>Psychodidae</taxon>
        <taxon>Phlebotomus</taxon>
        <taxon>Phlebotomus</taxon>
    </lineage>
</organism>
<keyword evidence="6" id="KW-0410">Iron transport</keyword>
<dbReference type="GO" id="GO:0006879">
    <property type="term" value="P:intracellular iron ion homeostasis"/>
    <property type="evidence" value="ECO:0007669"/>
    <property type="project" value="UniProtKB-KW"/>
</dbReference>
<dbReference type="GO" id="GO:0004322">
    <property type="term" value="F:ferroxidase activity"/>
    <property type="evidence" value="ECO:0007669"/>
    <property type="project" value="UniProtKB-EC"/>
</dbReference>
<proteinExistence type="inferred from homology"/>
<comment type="similarity">
    <text evidence="2">Belongs to the frataxin family.</text>
</comment>
<keyword evidence="15" id="KW-1185">Reference proteome</keyword>
<dbReference type="NCBIfam" id="TIGR03422">
    <property type="entry name" value="mito_frataxin"/>
    <property type="match status" value="1"/>
</dbReference>
<dbReference type="VEuPathDB" id="VectorBase:PPAPM1_005710"/>
<dbReference type="EMBL" id="AJVK01014799">
    <property type="status" value="NOT_ANNOTATED_CDS"/>
    <property type="molecule type" value="Genomic_DNA"/>
</dbReference>
<evidence type="ECO:0000256" key="5">
    <source>
        <dbReference type="ARBA" id="ARBA00022448"/>
    </source>
</evidence>
<dbReference type="GO" id="GO:0008198">
    <property type="term" value="F:ferrous iron binding"/>
    <property type="evidence" value="ECO:0007669"/>
    <property type="project" value="TreeGrafter"/>
</dbReference>
<keyword evidence="12" id="KW-0350">Heme biosynthesis</keyword>
<dbReference type="GO" id="GO:0006826">
    <property type="term" value="P:iron ion transport"/>
    <property type="evidence" value="ECO:0007669"/>
    <property type="project" value="UniProtKB-KW"/>
</dbReference>
<evidence type="ECO:0000256" key="7">
    <source>
        <dbReference type="ARBA" id="ARBA00022946"/>
    </source>
</evidence>
<dbReference type="GO" id="GO:0006783">
    <property type="term" value="P:heme biosynthetic process"/>
    <property type="evidence" value="ECO:0007669"/>
    <property type="project" value="UniProtKB-KW"/>
</dbReference>
<keyword evidence="10" id="KW-0406">Ion transport</keyword>
<dbReference type="GO" id="GO:0016226">
    <property type="term" value="P:iron-sulfur cluster assembly"/>
    <property type="evidence" value="ECO:0007669"/>
    <property type="project" value="InterPro"/>
</dbReference>
<dbReference type="PROSITE" id="PS01344">
    <property type="entry name" value="FRATAXIN_1"/>
    <property type="match status" value="1"/>
</dbReference>
<dbReference type="InterPro" id="IPR002908">
    <property type="entry name" value="Frataxin/CyaY"/>
</dbReference>
<dbReference type="GO" id="GO:0051537">
    <property type="term" value="F:2 iron, 2 sulfur cluster binding"/>
    <property type="evidence" value="ECO:0007669"/>
    <property type="project" value="TreeGrafter"/>
</dbReference>
<dbReference type="InterPro" id="IPR020895">
    <property type="entry name" value="Frataxin_CS"/>
</dbReference>
<evidence type="ECO:0000256" key="8">
    <source>
        <dbReference type="ARBA" id="ARBA00023002"/>
    </source>
</evidence>
<dbReference type="PANTHER" id="PTHR16821">
    <property type="entry name" value="FRATAXIN"/>
    <property type="match status" value="1"/>
</dbReference>
<dbReference type="SMART" id="SM01219">
    <property type="entry name" value="Frataxin_Cyay"/>
    <property type="match status" value="1"/>
</dbReference>
<dbReference type="AlphaFoldDB" id="A0A1B0DEG0"/>
<dbReference type="GO" id="GO:0005739">
    <property type="term" value="C:mitochondrion"/>
    <property type="evidence" value="ECO:0007669"/>
    <property type="project" value="UniProtKB-SubCell"/>
</dbReference>
<dbReference type="CDD" id="cd00503">
    <property type="entry name" value="Frataxin"/>
    <property type="match status" value="1"/>
</dbReference>
<evidence type="ECO:0000256" key="6">
    <source>
        <dbReference type="ARBA" id="ARBA00022496"/>
    </source>
</evidence>
<evidence type="ECO:0000256" key="4">
    <source>
        <dbReference type="ARBA" id="ARBA00022434"/>
    </source>
</evidence>
<dbReference type="GO" id="GO:0008199">
    <property type="term" value="F:ferric iron binding"/>
    <property type="evidence" value="ECO:0007669"/>
    <property type="project" value="InterPro"/>
</dbReference>
<reference evidence="14" key="1">
    <citation type="submission" date="2022-08" db="UniProtKB">
        <authorList>
            <consortium name="EnsemblMetazoa"/>
        </authorList>
    </citation>
    <scope>IDENTIFICATION</scope>
    <source>
        <strain evidence="14">Israel</strain>
    </source>
</reference>
<keyword evidence="5" id="KW-0813">Transport</keyword>
<comment type="catalytic activity">
    <reaction evidence="13">
        <text>4 Fe(2+) + O2 + 4 H(+) = 4 Fe(3+) + 2 H2O</text>
        <dbReference type="Rhea" id="RHEA:11148"/>
        <dbReference type="ChEBI" id="CHEBI:15377"/>
        <dbReference type="ChEBI" id="CHEBI:15378"/>
        <dbReference type="ChEBI" id="CHEBI:15379"/>
        <dbReference type="ChEBI" id="CHEBI:29033"/>
        <dbReference type="ChEBI" id="CHEBI:29034"/>
        <dbReference type="EC" id="1.16.3.1"/>
    </reaction>
</comment>
<comment type="subcellular location">
    <subcellularLocation>
        <location evidence="1">Mitochondrion</location>
    </subcellularLocation>
</comment>
<dbReference type="GO" id="GO:0034986">
    <property type="term" value="F:iron chaperone activity"/>
    <property type="evidence" value="ECO:0007669"/>
    <property type="project" value="TreeGrafter"/>
</dbReference>
<dbReference type="EC" id="1.16.3.1" evidence="3"/>
<evidence type="ECO:0000256" key="3">
    <source>
        <dbReference type="ARBA" id="ARBA00013107"/>
    </source>
</evidence>
<dbReference type="NCBIfam" id="TIGR03421">
    <property type="entry name" value="FeS_CyaY"/>
    <property type="match status" value="1"/>
</dbReference>
<evidence type="ECO:0000256" key="11">
    <source>
        <dbReference type="ARBA" id="ARBA00023128"/>
    </source>
</evidence>
<dbReference type="Proteomes" id="UP000092462">
    <property type="component" value="Unassembled WGS sequence"/>
</dbReference>
<dbReference type="PROSITE" id="PS50810">
    <property type="entry name" value="FRATAXIN_2"/>
    <property type="match status" value="1"/>
</dbReference>
<evidence type="ECO:0000256" key="12">
    <source>
        <dbReference type="ARBA" id="ARBA00023133"/>
    </source>
</evidence>
<dbReference type="InterPro" id="IPR017789">
    <property type="entry name" value="Frataxin"/>
</dbReference>
<dbReference type="PANTHER" id="PTHR16821:SF2">
    <property type="entry name" value="FRATAXIN, MITOCHONDRIAL"/>
    <property type="match status" value="1"/>
</dbReference>
<evidence type="ECO:0000313" key="15">
    <source>
        <dbReference type="Proteomes" id="UP000092462"/>
    </source>
</evidence>
<dbReference type="Gene3D" id="3.30.920.10">
    <property type="entry name" value="Frataxin/CyaY"/>
    <property type="match status" value="1"/>
</dbReference>
<dbReference type="EnsemblMetazoa" id="PPAI006309-RA">
    <property type="protein sequence ID" value="PPAI006309-PA"/>
    <property type="gene ID" value="PPAI006309"/>
</dbReference>
<sequence length="194" mass="22218">MNTMHRKVARLMVDTLRRRPIHQVTVQWCLEREKQTSICRQIPIPEVKRFIRKGYCTVQSSEIGAALIDLVTYETVCSDTLEGLCEYFEILVEGTPHLKTGDVMYSDGVLTVKLGQKYGTYVINRQSPNRQIWLSSPTSGPKRYDFIPGEGSSEGKWVYKHDGRSLHELLQEEIKAIVQKDVDFFSLPHSGSQK</sequence>
<name>A0A1B0DEG0_PHLPP</name>
<evidence type="ECO:0000313" key="14">
    <source>
        <dbReference type="EnsemblMetazoa" id="PPAI006309-PA"/>
    </source>
</evidence>
<accession>A0A1B0DEG0</accession>
<evidence type="ECO:0000256" key="10">
    <source>
        <dbReference type="ARBA" id="ARBA00023065"/>
    </source>
</evidence>
<evidence type="ECO:0000256" key="1">
    <source>
        <dbReference type="ARBA" id="ARBA00004173"/>
    </source>
</evidence>
<evidence type="ECO:0000256" key="9">
    <source>
        <dbReference type="ARBA" id="ARBA00023004"/>
    </source>
</evidence>
<dbReference type="InterPro" id="IPR036524">
    <property type="entry name" value="Frataxin/CyaY_sf"/>
</dbReference>
<evidence type="ECO:0000256" key="13">
    <source>
        <dbReference type="ARBA" id="ARBA00047990"/>
    </source>
</evidence>
<keyword evidence="7" id="KW-0809">Transit peptide</keyword>
<dbReference type="Pfam" id="PF01491">
    <property type="entry name" value="Frataxin_Cyay"/>
    <property type="match status" value="1"/>
</dbReference>
<keyword evidence="4" id="KW-0409">Iron storage</keyword>
<dbReference type="VEuPathDB" id="VectorBase:PPAI006309"/>
<dbReference type="SUPFAM" id="SSF55387">
    <property type="entry name" value="Frataxin/Nqo15-like"/>
    <property type="match status" value="1"/>
</dbReference>
<dbReference type="FunFam" id="3.30.920.10:FF:000002">
    <property type="entry name" value="Frataxin, mitochondrial"/>
    <property type="match status" value="1"/>
</dbReference>
<protein>
    <recommendedName>
        <fullName evidence="3">ferroxidase</fullName>
        <ecNumber evidence="3">1.16.3.1</ecNumber>
    </recommendedName>
</protein>
<keyword evidence="11" id="KW-0496">Mitochondrion</keyword>